<gene>
    <name evidence="3" type="ORF">DZC52_00935</name>
</gene>
<evidence type="ECO:0000256" key="2">
    <source>
        <dbReference type="SAM" id="MobiDB-lite"/>
    </source>
</evidence>
<evidence type="ECO:0000256" key="1">
    <source>
        <dbReference type="SAM" id="Coils"/>
    </source>
</evidence>
<organism evidence="3 4">
    <name type="scientific">Wenzhouxiangella sediminis</name>
    <dbReference type="NCBI Taxonomy" id="1792836"/>
    <lineage>
        <taxon>Bacteria</taxon>
        <taxon>Pseudomonadati</taxon>
        <taxon>Pseudomonadota</taxon>
        <taxon>Gammaproteobacteria</taxon>
        <taxon>Chromatiales</taxon>
        <taxon>Wenzhouxiangellaceae</taxon>
        <taxon>Wenzhouxiangella</taxon>
    </lineage>
</organism>
<feature type="coiled-coil region" evidence="1">
    <location>
        <begin position="651"/>
        <end position="699"/>
    </location>
</feature>
<dbReference type="EMBL" id="QUZK01000004">
    <property type="protein sequence ID" value="RFF32717.1"/>
    <property type="molecule type" value="Genomic_DNA"/>
</dbReference>
<keyword evidence="4" id="KW-1185">Reference proteome</keyword>
<name>A0A3E1KDT8_9GAMM</name>
<proteinExistence type="predicted"/>
<keyword evidence="1" id="KW-0175">Coiled coil</keyword>
<dbReference type="InterPro" id="IPR007139">
    <property type="entry name" value="DUF349"/>
</dbReference>
<feature type="region of interest" description="Disordered" evidence="2">
    <location>
        <begin position="340"/>
        <end position="364"/>
    </location>
</feature>
<dbReference type="RefSeq" id="WP_116649246.1">
    <property type="nucleotide sequence ID" value="NZ_QUZK01000004.1"/>
</dbReference>
<reference evidence="3 4" key="1">
    <citation type="submission" date="2018-08" db="EMBL/GenBank/DDBJ databases">
        <title>Wenzhouxiangella salilacus sp. nov., a novel bacterium isolated from a saline lake in Xinjiang Province, China.</title>
        <authorList>
            <person name="Han S."/>
        </authorList>
    </citation>
    <scope>NUCLEOTIDE SEQUENCE [LARGE SCALE GENOMIC DNA]</scope>
    <source>
        <strain evidence="3 4">XDB06</strain>
    </source>
</reference>
<accession>A0A3E1KDT8</accession>
<evidence type="ECO:0000313" key="3">
    <source>
        <dbReference type="EMBL" id="RFF32717.1"/>
    </source>
</evidence>
<evidence type="ECO:0000313" key="4">
    <source>
        <dbReference type="Proteomes" id="UP000260351"/>
    </source>
</evidence>
<sequence>MSIKARLFGKPWQQKDPATRARAVAKSDDQQLRQELARIAEHDDSATVRLAALQRINTEPFWLDARLRETDSAILQAADAFLVKAVMQRPDEQLLKERLEWFRRFHDEQFVRRAASRAPDRALRAEALTRIESPGFLGDRAIEEPDEDIALTLIGRIDQASTLERIAGALKRKSKRRARAVVTRLHEIQAASGAYDAAAESASRLVERAERLARGQFDGDRRRELAELESLWRDVESPPESLDRRFGGALEIVRRSLEPRTRPAAPDADAETTAEAAPADAPLARAVERIEAIKSIDSLAPERAGELLGEFDRAWQGLEEPRASDEALRERALPVLKELQKRRQQASGSNKPAAPPREPSDTTDWQAELDAVARRLEAGEIVKAQEGLRELRSRLDRLKPRQRPRDASGRLGRLEGRLREMRNWEHWSNNKHRDELIERVEQLAGSEQHPDAISAALKEARREWQHLENLEVLPGDKRQHAAPAGQWRRFQAACKSAFEQAQPFFEKRHEVQAENLEQLDAFLERGQALAADQDSDIETLKQFSKSARLAIRRLDDLPPKARGKSAARLRELLDSLSKRIDASFESVENAKRRLIREAQALEHEPDLKSAIEKAKALQARWKETGTGRRRIDQQLWKEFRAPIDPLFEKLRGEHDQRREEQEAEVAALRELAEQAEELAKCEDAELDQADGRMKALRAEWQSAGRRPVKLAERFEKAERTLQERLKNRRIKERRKALEQLDELAASVQSAWQTRLGGSKPELEISAPDGGSDDPIMASLLAAARTVADDDVDKDTLARQVADNGDRARQVVVEMEFLAGLDSPAEDRQARMNFQVERLAQRMSERGESPGLADELASLRKRWYASFPQPLDQHEDMAKRFRKCQNVLESMSGTE</sequence>
<feature type="coiled-coil region" evidence="1">
    <location>
        <begin position="573"/>
        <end position="604"/>
    </location>
</feature>
<comment type="caution">
    <text evidence="3">The sequence shown here is derived from an EMBL/GenBank/DDBJ whole genome shotgun (WGS) entry which is preliminary data.</text>
</comment>
<protein>
    <submittedName>
        <fullName evidence="3">DUF349 domain-containing protein</fullName>
    </submittedName>
</protein>
<dbReference type="AlphaFoldDB" id="A0A3E1KDT8"/>
<feature type="region of interest" description="Disordered" evidence="2">
    <location>
        <begin position="257"/>
        <end position="282"/>
    </location>
</feature>
<feature type="compositionally biased region" description="Low complexity" evidence="2">
    <location>
        <begin position="262"/>
        <end position="282"/>
    </location>
</feature>
<dbReference type="Proteomes" id="UP000260351">
    <property type="component" value="Unassembled WGS sequence"/>
</dbReference>
<dbReference type="OrthoDB" id="5523335at2"/>
<dbReference type="Pfam" id="PF03993">
    <property type="entry name" value="DUF349"/>
    <property type="match status" value="3"/>
</dbReference>